<feature type="region of interest" description="Disordered" evidence="1">
    <location>
        <begin position="119"/>
        <end position="155"/>
    </location>
</feature>
<organism evidence="2 3">
    <name type="scientific">Rhinocladiella mackenziei CBS 650.93</name>
    <dbReference type="NCBI Taxonomy" id="1442369"/>
    <lineage>
        <taxon>Eukaryota</taxon>
        <taxon>Fungi</taxon>
        <taxon>Dikarya</taxon>
        <taxon>Ascomycota</taxon>
        <taxon>Pezizomycotina</taxon>
        <taxon>Eurotiomycetes</taxon>
        <taxon>Chaetothyriomycetidae</taxon>
        <taxon>Chaetothyriales</taxon>
        <taxon>Herpotrichiellaceae</taxon>
        <taxon>Rhinocladiella</taxon>
    </lineage>
</organism>
<accession>A0A0D2JHV8</accession>
<dbReference type="VEuPathDB" id="FungiDB:Z518_03577"/>
<evidence type="ECO:0000256" key="1">
    <source>
        <dbReference type="SAM" id="MobiDB-lite"/>
    </source>
</evidence>
<dbReference type="AlphaFoldDB" id="A0A0D2JHV8"/>
<protein>
    <submittedName>
        <fullName evidence="2">Rhinocladiella mackenziei CBS 650.93 unplaced genomic scaffold supercont1.2, whole genome shotgun sequence</fullName>
    </submittedName>
</protein>
<name>A0A0D2JHV8_9EURO</name>
<gene>
    <name evidence="2" type="ORF">Z518_03577</name>
</gene>
<reference evidence="2 3" key="1">
    <citation type="submission" date="2015-01" db="EMBL/GenBank/DDBJ databases">
        <title>The Genome Sequence of Rhinocladiella mackenzie CBS 650.93.</title>
        <authorList>
            <consortium name="The Broad Institute Genomics Platform"/>
            <person name="Cuomo C."/>
            <person name="de Hoog S."/>
            <person name="Gorbushina A."/>
            <person name="Stielow B."/>
            <person name="Teixiera M."/>
            <person name="Abouelleil A."/>
            <person name="Chapman S.B."/>
            <person name="Priest M."/>
            <person name="Young S.K."/>
            <person name="Wortman J."/>
            <person name="Nusbaum C."/>
            <person name="Birren B."/>
        </authorList>
    </citation>
    <scope>NUCLEOTIDE SEQUENCE [LARGE SCALE GENOMIC DNA]</scope>
    <source>
        <strain evidence="2 3">CBS 650.93</strain>
    </source>
</reference>
<keyword evidence="3" id="KW-1185">Reference proteome</keyword>
<dbReference type="HOGENOM" id="CLU_1696474_0_0_1"/>
<evidence type="ECO:0000313" key="2">
    <source>
        <dbReference type="EMBL" id="KIX08920.1"/>
    </source>
</evidence>
<dbReference type="GeneID" id="25291648"/>
<proteinExistence type="predicted"/>
<dbReference type="Proteomes" id="UP000053617">
    <property type="component" value="Unassembled WGS sequence"/>
</dbReference>
<dbReference type="EMBL" id="KN847476">
    <property type="protein sequence ID" value="KIX08920.1"/>
    <property type="molecule type" value="Genomic_DNA"/>
</dbReference>
<feature type="compositionally biased region" description="Basic and acidic residues" evidence="1">
    <location>
        <begin position="128"/>
        <end position="148"/>
    </location>
</feature>
<dbReference type="RefSeq" id="XP_013276056.1">
    <property type="nucleotide sequence ID" value="XM_013420602.1"/>
</dbReference>
<sequence length="155" mass="17323">MLAVELRRHLPTHDEVFAASTRVIWMERMSQVADLTNPQYPLIFWHFLRDGPSKVTINLSITGSFIVLHEILVSFERAVGSPSTRASVRARVLTKLLGKAVAAQSHLADLLHMDREDDDQDWAASCTGDDRASTASEQHKTLEVGRDNEADDEEA</sequence>
<evidence type="ECO:0000313" key="3">
    <source>
        <dbReference type="Proteomes" id="UP000053617"/>
    </source>
</evidence>